<dbReference type="EMBL" id="CYXX01000018">
    <property type="protein sequence ID" value="CUN18983.1"/>
    <property type="molecule type" value="Genomic_DNA"/>
</dbReference>
<dbReference type="AlphaFoldDB" id="A0A173UVB5"/>
<dbReference type="RefSeq" id="WP_156333865.1">
    <property type="nucleotide sequence ID" value="NZ_CYXX01000018.1"/>
</dbReference>
<keyword evidence="1" id="KW-0812">Transmembrane</keyword>
<feature type="transmembrane region" description="Helical" evidence="1">
    <location>
        <begin position="6"/>
        <end position="30"/>
    </location>
</feature>
<evidence type="ECO:0000313" key="3">
    <source>
        <dbReference type="Proteomes" id="UP000095453"/>
    </source>
</evidence>
<gene>
    <name evidence="2" type="ORF">ERS852444_02310</name>
</gene>
<sequence>MPLILLASYFAAVLVGGFLGFIVADIRLVATLFDHDGMKHLPILKWGSSKRKIKNTMLRYDKNFSFDKFEGQLVSLVRMAVLAEKPEELACYRADAREPLFSDILEMTYTNGICLNGIRMEGNIMHMSVRTWWINHYEEHGKVKKSGDCIDVTFRRNVEKQEAPGFSITSVSCPGCGGSFDAVRQKKCPYCGSEYHMEEESWVIEQMHLIR</sequence>
<organism evidence="2 3">
    <name type="scientific">Roseburia inulinivorans</name>
    <dbReference type="NCBI Taxonomy" id="360807"/>
    <lineage>
        <taxon>Bacteria</taxon>
        <taxon>Bacillati</taxon>
        <taxon>Bacillota</taxon>
        <taxon>Clostridia</taxon>
        <taxon>Lachnospirales</taxon>
        <taxon>Lachnospiraceae</taxon>
        <taxon>Roseburia</taxon>
    </lineage>
</organism>
<name>A0A173UVB5_9FIRM</name>
<proteinExistence type="predicted"/>
<keyword evidence="1" id="KW-0472">Membrane</keyword>
<evidence type="ECO:0000256" key="1">
    <source>
        <dbReference type="SAM" id="Phobius"/>
    </source>
</evidence>
<evidence type="ECO:0008006" key="4">
    <source>
        <dbReference type="Google" id="ProtNLM"/>
    </source>
</evidence>
<reference evidence="2 3" key="1">
    <citation type="submission" date="2015-09" db="EMBL/GenBank/DDBJ databases">
        <authorList>
            <consortium name="Pathogen Informatics"/>
        </authorList>
    </citation>
    <scope>NUCLEOTIDE SEQUENCE [LARGE SCALE GENOMIC DNA]</scope>
    <source>
        <strain evidence="2 3">2789STDY5608887</strain>
    </source>
</reference>
<protein>
    <recommendedName>
        <fullName evidence="4">Tim44-like domain-containing protein</fullName>
    </recommendedName>
</protein>
<dbReference type="Proteomes" id="UP000095453">
    <property type="component" value="Unassembled WGS sequence"/>
</dbReference>
<evidence type="ECO:0000313" key="2">
    <source>
        <dbReference type="EMBL" id="CUN18983.1"/>
    </source>
</evidence>
<accession>A0A173UVB5</accession>
<keyword evidence="1" id="KW-1133">Transmembrane helix</keyword>